<dbReference type="GeneID" id="95524255"/>
<feature type="domain" description="CHAT" evidence="2">
    <location>
        <begin position="475"/>
        <end position="728"/>
    </location>
</feature>
<dbReference type="Pfam" id="PF12770">
    <property type="entry name" value="CHAT"/>
    <property type="match status" value="1"/>
</dbReference>
<dbReference type="Gene3D" id="1.25.40.10">
    <property type="entry name" value="Tetratricopeptide repeat domain"/>
    <property type="match status" value="1"/>
</dbReference>
<dbReference type="PANTHER" id="PTHR10098:SF108">
    <property type="entry name" value="TETRATRICOPEPTIDE REPEAT PROTEIN 28"/>
    <property type="match status" value="1"/>
</dbReference>
<organism evidence="3 4">
    <name type="scientific">Streptomyces atratus</name>
    <dbReference type="NCBI Taxonomy" id="1893"/>
    <lineage>
        <taxon>Bacteria</taxon>
        <taxon>Bacillati</taxon>
        <taxon>Actinomycetota</taxon>
        <taxon>Actinomycetes</taxon>
        <taxon>Kitasatosporales</taxon>
        <taxon>Streptomycetaceae</taxon>
        <taxon>Streptomyces</taxon>
    </lineage>
</organism>
<gene>
    <name evidence="3" type="ORF">C5746_38820</name>
</gene>
<evidence type="ECO:0000313" key="4">
    <source>
        <dbReference type="Proteomes" id="UP000252698"/>
    </source>
</evidence>
<dbReference type="SUPFAM" id="SSF48452">
    <property type="entry name" value="TPR-like"/>
    <property type="match status" value="1"/>
</dbReference>
<protein>
    <recommendedName>
        <fullName evidence="2">CHAT domain-containing protein</fullName>
    </recommendedName>
</protein>
<dbReference type="InterPro" id="IPR024983">
    <property type="entry name" value="CHAT_dom"/>
</dbReference>
<dbReference type="EMBL" id="CP027306">
    <property type="protein sequence ID" value="AXE81900.1"/>
    <property type="molecule type" value="Genomic_DNA"/>
</dbReference>
<reference evidence="3 4" key="1">
    <citation type="journal article" date="2018" name="Front. Microbiol.">
        <title>Genome Sequencing of Streptomyces atratus SCSIOZH16 and Activation Production of Nocardamine via Metabolic Engineering.</title>
        <authorList>
            <person name="Li Y."/>
            <person name="Zhang C."/>
            <person name="Liu C."/>
            <person name="Ju J."/>
            <person name="Ma J."/>
        </authorList>
    </citation>
    <scope>NUCLEOTIDE SEQUENCE [LARGE SCALE GENOMIC DNA]</scope>
    <source>
        <strain evidence="3 4">SCSIO_ZH16</strain>
    </source>
</reference>
<evidence type="ECO:0000313" key="3">
    <source>
        <dbReference type="EMBL" id="AXE81900.1"/>
    </source>
</evidence>
<dbReference type="PANTHER" id="PTHR10098">
    <property type="entry name" value="RAPSYN-RELATED"/>
    <property type="match status" value="1"/>
</dbReference>
<accession>A0A2Z5JN75</accession>
<dbReference type="AlphaFoldDB" id="A0A2Z5JN75"/>
<keyword evidence="1" id="KW-0812">Transmembrane</keyword>
<feature type="transmembrane region" description="Helical" evidence="1">
    <location>
        <begin position="32"/>
        <end position="53"/>
    </location>
</feature>
<evidence type="ECO:0000256" key="1">
    <source>
        <dbReference type="SAM" id="Phobius"/>
    </source>
</evidence>
<dbReference type="Proteomes" id="UP000252698">
    <property type="component" value="Chromosome"/>
</dbReference>
<name>A0A2Z5JN75_STRAR</name>
<evidence type="ECO:0000259" key="2">
    <source>
        <dbReference type="Pfam" id="PF12770"/>
    </source>
</evidence>
<dbReference type="KEGG" id="sata:C5746_38820"/>
<dbReference type="RefSeq" id="WP_114248302.1">
    <property type="nucleotide sequence ID" value="NZ_CP027306.1"/>
</dbReference>
<proteinExistence type="predicted"/>
<keyword evidence="1" id="KW-1133">Transmembrane helix</keyword>
<keyword evidence="1" id="KW-0472">Membrane</keyword>
<sequence length="734" mass="78876">MNTQDQDELMADLRRIGLDGSFAAVVMKKESFSAIGIGALVLVLPSSVLMSGIRGGNFSEELLTEGVRQAVAALRRVEPTAVLAESLLSLSRASAGGEAPEQRLGIVVEAIAVLRQVGKPHRLPRAYVALSNVLSEMARHYDALAALDRAADAERDYSDAGALLAIHFGRATIFRGLGLQTEALSELHHADRALSAIEPETSDKLWAKRIRSETMFCLSELGQVEAALAKADAWSATDPEGSLFTPAVVRADLVSRRSGAAAAAEDYLEAAIRAAADISTYSSARFRRRARDRYDSLFARSITALIEARQHASAFAVWELARSGSALLPRDSDAYESALSTGVRDEIEAEASQLVGHARDALATGDRSSLATCQEQADWILFRNDMLGRIPQARAASRELVDAQMADLRRAITPGTLLVSYAAIGEHVYVFSVTSESVVCEQLATPRLELRLLAMSAARECRDLLPTDALDESARRLLAPVGHLIEKATAIVVVPCAELQGLPFHAMHPFRGKAVTYSTRATDLRAGMSREERPLKATSSWTGLGTPSVPYSALPELTYVHEELQAIGAHFRSPNIVLDPGAASPDLLDVAARNDILHIACHAAFEPGAPHLSRLLLADRPVFAFEMALAPLNAAHVVLSACETADAAAHQGGHTQSLASAFLTAGASGVTGSLWPVNDRATARFLTTLYEHRISTGASMSDALGWTRSVFAEETSHPHYWAPFVHIGVQRADR</sequence>
<dbReference type="InterPro" id="IPR011990">
    <property type="entry name" value="TPR-like_helical_dom_sf"/>
</dbReference>